<dbReference type="EMBL" id="CP020559">
    <property type="protein sequence ID" value="ARE85992.1"/>
    <property type="molecule type" value="Genomic_DNA"/>
</dbReference>
<reference evidence="2 4" key="1">
    <citation type="submission" date="2016-10" db="EMBL/GenBank/DDBJ databases">
        <title>Complete Genome Sequence of Acetogen Clostridium formicoaceticum ATCC 27076.</title>
        <authorList>
            <person name="Bao T."/>
            <person name="Cheng C."/>
            <person name="Zhao J."/>
            <person name="Yang S.-T."/>
            <person name="Wang J."/>
            <person name="Wang M."/>
        </authorList>
    </citation>
    <scope>NUCLEOTIDE SEQUENCE [LARGE SCALE GENOMIC DNA]</scope>
    <source>
        <strain evidence="2 4">ATCC 27076</strain>
    </source>
</reference>
<reference evidence="3 5" key="2">
    <citation type="submission" date="2017-03" db="EMBL/GenBank/DDBJ databases">
        <title>Complete sequence of Clostridium formicaceticum DSM 92.</title>
        <authorList>
            <person name="Poehlein A."/>
            <person name="Karl M."/>
            <person name="Bengelsdorf F.R."/>
            <person name="Duerre P."/>
            <person name="Daniel R."/>
        </authorList>
    </citation>
    <scope>NUCLEOTIDE SEQUENCE [LARGE SCALE GENOMIC DNA]</scope>
    <source>
        <strain evidence="3 5">DSM 92</strain>
    </source>
</reference>
<evidence type="ECO:0000313" key="2">
    <source>
        <dbReference type="EMBL" id="AOY75676.1"/>
    </source>
</evidence>
<sequence>MRINSVPDKNYFSNRQITTKEEKQKNIPSKDKELKDEYIPTQKEEKTGIYKKPMHKVDMDTIQKLKEESERTYSHLKEMVRQLLERQGLTFKDLVGLESEIKVDEETRLEAQAMIAEGGPLSPEGVSDNIIAFAKAISGGDKEKIDLLRSAIEEGFKQAANILGGELPEVCQKTYDLTMEKLDAWKAEE</sequence>
<proteinExistence type="predicted"/>
<evidence type="ECO:0000313" key="3">
    <source>
        <dbReference type="EMBL" id="ARE85992.1"/>
    </source>
</evidence>
<name>A0AAC9WEQ0_9CLOT</name>
<feature type="region of interest" description="Disordered" evidence="1">
    <location>
        <begin position="1"/>
        <end position="52"/>
    </location>
</feature>
<dbReference type="Proteomes" id="UP000177894">
    <property type="component" value="Chromosome"/>
</dbReference>
<dbReference type="Proteomes" id="UP000192478">
    <property type="component" value="Chromosome"/>
</dbReference>
<dbReference type="KEGG" id="cfm:BJL90_07070"/>
<feature type="compositionally biased region" description="Basic and acidic residues" evidence="1">
    <location>
        <begin position="18"/>
        <end position="48"/>
    </location>
</feature>
<organism evidence="3 5">
    <name type="scientific">Clostridium formicaceticum</name>
    <dbReference type="NCBI Taxonomy" id="1497"/>
    <lineage>
        <taxon>Bacteria</taxon>
        <taxon>Bacillati</taxon>
        <taxon>Bacillota</taxon>
        <taxon>Clostridia</taxon>
        <taxon>Eubacteriales</taxon>
        <taxon>Clostridiaceae</taxon>
        <taxon>Clostridium</taxon>
    </lineage>
</organism>
<protein>
    <submittedName>
        <fullName evidence="3">Uncharacterized protein</fullName>
    </submittedName>
</protein>
<dbReference type="RefSeq" id="WP_070965846.1">
    <property type="nucleotide sequence ID" value="NZ_CP017603.1"/>
</dbReference>
<gene>
    <name evidence="2" type="ORF">BJL90_07070</name>
    <name evidence="3" type="ORF">CLFO_03080</name>
</gene>
<evidence type="ECO:0000256" key="1">
    <source>
        <dbReference type="SAM" id="MobiDB-lite"/>
    </source>
</evidence>
<keyword evidence="4" id="KW-1185">Reference proteome</keyword>
<evidence type="ECO:0000313" key="4">
    <source>
        <dbReference type="Proteomes" id="UP000177894"/>
    </source>
</evidence>
<accession>A0AAC9WEQ0</accession>
<evidence type="ECO:0000313" key="5">
    <source>
        <dbReference type="Proteomes" id="UP000192478"/>
    </source>
</evidence>
<dbReference type="EMBL" id="CP017603">
    <property type="protein sequence ID" value="AOY75676.1"/>
    <property type="molecule type" value="Genomic_DNA"/>
</dbReference>
<dbReference type="AlphaFoldDB" id="A0AAC9WEQ0"/>